<keyword evidence="5" id="KW-0597">Phosphoprotein</keyword>
<feature type="domain" description="3-hydroxyacyl-CoA dehydrogenase C-terminal" evidence="11">
    <location>
        <begin position="189"/>
        <end position="259"/>
    </location>
</feature>
<dbReference type="GO" id="GO:0050104">
    <property type="term" value="F:L-gulonate 3-dehydrogenase activity"/>
    <property type="evidence" value="ECO:0007669"/>
    <property type="project" value="UniProtKB-EC"/>
</dbReference>
<dbReference type="eggNOG" id="KOG2305">
    <property type="taxonomic scope" value="Eukaryota"/>
</dbReference>
<organism evidence="13 14">
    <name type="scientific">Dothistroma septosporum (strain NZE10 / CBS 128990)</name>
    <name type="common">Red band needle blight fungus</name>
    <name type="synonym">Mycosphaerella pini</name>
    <dbReference type="NCBI Taxonomy" id="675120"/>
    <lineage>
        <taxon>Eukaryota</taxon>
        <taxon>Fungi</taxon>
        <taxon>Dikarya</taxon>
        <taxon>Ascomycota</taxon>
        <taxon>Pezizomycotina</taxon>
        <taxon>Dothideomycetes</taxon>
        <taxon>Dothideomycetidae</taxon>
        <taxon>Mycosphaerellales</taxon>
        <taxon>Mycosphaerellaceae</taxon>
        <taxon>Dothistroma</taxon>
    </lineage>
</organism>
<sequence length="320" mass="35294">MAGVIRTVGVVGTGVIGASWTGLFLARGLRVIVSDPSPGAKEELEKNVKSLWPRLEKLGLSRDASLKNYEFVGGSMQKDHYRELDFVQENTPEEQSLKEKIVGEIDANTKESAIIASSSSGIPSSQFIGKCEKRPERVLIAHPFAPPHLMPLVEVVPHPQTDDEVIKRAMDFFKSLGKHPMHIKHEIPGFIANRLQAAVSAEAYSLVHRGILSAEDLDAAVTTSIGPRYALTGPFMSNVIGGGSHRDGFKDFATKLGPAVQDWLKDMREHAFESNEENIIKLNESVHKQLDKQPPGETEAERDEVLIELQDAKKTKKYLV</sequence>
<comment type="subcellular location">
    <subcellularLocation>
        <location evidence="1">Cytoplasm</location>
    </subcellularLocation>
</comment>
<comment type="subunit">
    <text evidence="3">Homodimer.</text>
</comment>
<dbReference type="EC" id="1.1.1.45" evidence="8"/>
<keyword evidence="7" id="KW-0520">NAD</keyword>
<dbReference type="GO" id="GO:0070403">
    <property type="term" value="F:NAD+ binding"/>
    <property type="evidence" value="ECO:0007669"/>
    <property type="project" value="InterPro"/>
</dbReference>
<comment type="similarity">
    <text evidence="2">Belongs to the 3-hydroxyacyl-CoA dehydrogenase family.</text>
</comment>
<evidence type="ECO:0000256" key="6">
    <source>
        <dbReference type="ARBA" id="ARBA00023002"/>
    </source>
</evidence>
<dbReference type="PANTHER" id="PTHR48075:SF1">
    <property type="entry name" value="LAMBDA-CRYSTALLIN HOMOLOG"/>
    <property type="match status" value="1"/>
</dbReference>
<evidence type="ECO:0000256" key="2">
    <source>
        <dbReference type="ARBA" id="ARBA00009463"/>
    </source>
</evidence>
<proteinExistence type="inferred from homology"/>
<feature type="site" description="Important for catalytic activity" evidence="10">
    <location>
        <position position="142"/>
    </location>
</feature>
<dbReference type="STRING" id="675120.N1PK63"/>
<dbReference type="OrthoDB" id="2021159at2759"/>
<dbReference type="SUPFAM" id="SSF48179">
    <property type="entry name" value="6-phosphogluconate dehydrogenase C-terminal domain-like"/>
    <property type="match status" value="1"/>
</dbReference>
<dbReference type="SUPFAM" id="SSF51735">
    <property type="entry name" value="NAD(P)-binding Rossmann-fold domains"/>
    <property type="match status" value="1"/>
</dbReference>
<dbReference type="InterPro" id="IPR013328">
    <property type="entry name" value="6PGD_dom2"/>
</dbReference>
<accession>N1PK63</accession>
<dbReference type="InterPro" id="IPR022694">
    <property type="entry name" value="3-OHacyl-CoA_DH"/>
</dbReference>
<evidence type="ECO:0000256" key="4">
    <source>
        <dbReference type="ARBA" id="ARBA00022490"/>
    </source>
</evidence>
<keyword evidence="6" id="KW-0560">Oxidoreductase</keyword>
<evidence type="ECO:0000313" key="13">
    <source>
        <dbReference type="EMBL" id="EME43902.1"/>
    </source>
</evidence>
<dbReference type="Pfam" id="PF02737">
    <property type="entry name" value="3HCDH_N"/>
    <property type="match status" value="1"/>
</dbReference>
<evidence type="ECO:0000256" key="7">
    <source>
        <dbReference type="ARBA" id="ARBA00023027"/>
    </source>
</evidence>
<dbReference type="GO" id="GO:0006631">
    <property type="term" value="P:fatty acid metabolic process"/>
    <property type="evidence" value="ECO:0007669"/>
    <property type="project" value="InterPro"/>
</dbReference>
<dbReference type="PROSITE" id="PS00067">
    <property type="entry name" value="3HCDH"/>
    <property type="match status" value="1"/>
</dbReference>
<dbReference type="Gene3D" id="1.10.1040.10">
    <property type="entry name" value="N-(1-d-carboxylethyl)-l-norvaline Dehydrogenase, domain 2"/>
    <property type="match status" value="1"/>
</dbReference>
<evidence type="ECO:0000256" key="10">
    <source>
        <dbReference type="PIRSR" id="PIRSR000105-1"/>
    </source>
</evidence>
<name>N1PK63_DOTSN</name>
<evidence type="ECO:0000313" key="14">
    <source>
        <dbReference type="Proteomes" id="UP000016933"/>
    </source>
</evidence>
<keyword evidence="14" id="KW-1185">Reference proteome</keyword>
<evidence type="ECO:0000259" key="11">
    <source>
        <dbReference type="Pfam" id="PF00725"/>
    </source>
</evidence>
<keyword evidence="4" id="KW-0963">Cytoplasm</keyword>
<dbReference type="Pfam" id="PF00725">
    <property type="entry name" value="3HCDH"/>
    <property type="match status" value="1"/>
</dbReference>
<reference evidence="14" key="1">
    <citation type="journal article" date="2012" name="PLoS Genet.">
        <title>The genomes of the fungal plant pathogens Cladosporium fulvum and Dothistroma septosporum reveal adaptation to different hosts and lifestyles but also signatures of common ancestry.</title>
        <authorList>
            <person name="de Wit P.J.G.M."/>
            <person name="van der Burgt A."/>
            <person name="Oekmen B."/>
            <person name="Stergiopoulos I."/>
            <person name="Abd-Elsalam K.A."/>
            <person name="Aerts A.L."/>
            <person name="Bahkali A.H."/>
            <person name="Beenen H.G."/>
            <person name="Chettri P."/>
            <person name="Cox M.P."/>
            <person name="Datema E."/>
            <person name="de Vries R.P."/>
            <person name="Dhillon B."/>
            <person name="Ganley A.R."/>
            <person name="Griffiths S.A."/>
            <person name="Guo Y."/>
            <person name="Hamelin R.C."/>
            <person name="Henrissat B."/>
            <person name="Kabir M.S."/>
            <person name="Jashni M.K."/>
            <person name="Kema G."/>
            <person name="Klaubauf S."/>
            <person name="Lapidus A."/>
            <person name="Levasseur A."/>
            <person name="Lindquist E."/>
            <person name="Mehrabi R."/>
            <person name="Ohm R.A."/>
            <person name="Owen T.J."/>
            <person name="Salamov A."/>
            <person name="Schwelm A."/>
            <person name="Schijlen E."/>
            <person name="Sun H."/>
            <person name="van den Burg H.A."/>
            <person name="van Ham R.C.H.J."/>
            <person name="Zhang S."/>
            <person name="Goodwin S.B."/>
            <person name="Grigoriev I.V."/>
            <person name="Collemare J."/>
            <person name="Bradshaw R.E."/>
        </authorList>
    </citation>
    <scope>NUCLEOTIDE SEQUENCE [LARGE SCALE GENOMIC DNA]</scope>
    <source>
        <strain evidence="14">NZE10 / CBS 128990</strain>
    </source>
</reference>
<feature type="domain" description="3-hydroxyacyl-CoA dehydrogenase NAD binding" evidence="12">
    <location>
        <begin position="7"/>
        <end position="184"/>
    </location>
</feature>
<dbReference type="Gene3D" id="3.40.50.720">
    <property type="entry name" value="NAD(P)-binding Rossmann-like Domain"/>
    <property type="match status" value="1"/>
</dbReference>
<evidence type="ECO:0000256" key="9">
    <source>
        <dbReference type="ARBA" id="ARBA00042709"/>
    </source>
</evidence>
<evidence type="ECO:0000256" key="8">
    <source>
        <dbReference type="ARBA" id="ARBA00038962"/>
    </source>
</evidence>
<dbReference type="GO" id="GO:0005737">
    <property type="term" value="C:cytoplasm"/>
    <property type="evidence" value="ECO:0007669"/>
    <property type="project" value="UniProtKB-SubCell"/>
</dbReference>
<evidence type="ECO:0000256" key="1">
    <source>
        <dbReference type="ARBA" id="ARBA00004496"/>
    </source>
</evidence>
<evidence type="ECO:0000259" key="12">
    <source>
        <dbReference type="Pfam" id="PF02737"/>
    </source>
</evidence>
<dbReference type="InterPro" id="IPR006176">
    <property type="entry name" value="3-OHacyl-CoA_DH_NAD-bd"/>
</dbReference>
<dbReference type="HOGENOM" id="CLU_009834_0_1_1"/>
<dbReference type="PANTHER" id="PTHR48075">
    <property type="entry name" value="3-HYDROXYACYL-COA DEHYDROGENASE FAMILY PROTEIN"/>
    <property type="match status" value="1"/>
</dbReference>
<dbReference type="AlphaFoldDB" id="N1PK63"/>
<dbReference type="InterPro" id="IPR006108">
    <property type="entry name" value="3HC_DH_C"/>
</dbReference>
<gene>
    <name evidence="13" type="ORF">DOTSEDRAFT_129838</name>
</gene>
<evidence type="ECO:0000256" key="3">
    <source>
        <dbReference type="ARBA" id="ARBA00011738"/>
    </source>
</evidence>
<evidence type="ECO:0000256" key="5">
    <source>
        <dbReference type="ARBA" id="ARBA00022553"/>
    </source>
</evidence>
<dbReference type="InterPro" id="IPR036291">
    <property type="entry name" value="NAD(P)-bd_dom_sf"/>
</dbReference>
<dbReference type="InterPro" id="IPR006180">
    <property type="entry name" value="3-OHacyl-CoA_DH_CS"/>
</dbReference>
<protein>
    <recommendedName>
        <fullName evidence="9">L-gulonate 3-dehydrogenase</fullName>
        <ecNumber evidence="8">1.1.1.45</ecNumber>
    </recommendedName>
    <alternativeName>
        <fullName evidence="9">L-gulonate 3-dehydrogenase</fullName>
    </alternativeName>
</protein>
<dbReference type="EMBL" id="KB446539">
    <property type="protein sequence ID" value="EME43902.1"/>
    <property type="molecule type" value="Genomic_DNA"/>
</dbReference>
<dbReference type="InterPro" id="IPR008927">
    <property type="entry name" value="6-PGluconate_DH-like_C_sf"/>
</dbReference>
<dbReference type="PIRSF" id="PIRSF000105">
    <property type="entry name" value="HCDH"/>
    <property type="match status" value="1"/>
</dbReference>
<reference evidence="13 14" key="2">
    <citation type="journal article" date="2012" name="PLoS Pathog.">
        <title>Diverse lifestyles and strategies of plant pathogenesis encoded in the genomes of eighteen Dothideomycetes fungi.</title>
        <authorList>
            <person name="Ohm R.A."/>
            <person name="Feau N."/>
            <person name="Henrissat B."/>
            <person name="Schoch C.L."/>
            <person name="Horwitz B.A."/>
            <person name="Barry K.W."/>
            <person name="Condon B.J."/>
            <person name="Copeland A.C."/>
            <person name="Dhillon B."/>
            <person name="Glaser F."/>
            <person name="Hesse C.N."/>
            <person name="Kosti I."/>
            <person name="LaButti K."/>
            <person name="Lindquist E.A."/>
            <person name="Lucas S."/>
            <person name="Salamov A.A."/>
            <person name="Bradshaw R.E."/>
            <person name="Ciuffetti L."/>
            <person name="Hamelin R.C."/>
            <person name="Kema G.H.J."/>
            <person name="Lawrence C."/>
            <person name="Scott J.A."/>
            <person name="Spatafora J.W."/>
            <person name="Turgeon B.G."/>
            <person name="de Wit P.J.G.M."/>
            <person name="Zhong S."/>
            <person name="Goodwin S.B."/>
            <person name="Grigoriev I.V."/>
        </authorList>
    </citation>
    <scope>NUCLEOTIDE SEQUENCE [LARGE SCALE GENOMIC DNA]</scope>
    <source>
        <strain evidence="14">NZE10 / CBS 128990</strain>
    </source>
</reference>
<dbReference type="OMA" id="MRYALMG"/>
<dbReference type="Proteomes" id="UP000016933">
    <property type="component" value="Unassembled WGS sequence"/>
</dbReference>